<name>A0A8S1K980_PARPR</name>
<dbReference type="AlphaFoldDB" id="A0A8S1K980"/>
<dbReference type="CDD" id="cd00200">
    <property type="entry name" value="WD40"/>
    <property type="match status" value="1"/>
</dbReference>
<feature type="repeat" description="WD" evidence="3">
    <location>
        <begin position="386"/>
        <end position="427"/>
    </location>
</feature>
<dbReference type="InterPro" id="IPR000719">
    <property type="entry name" value="Prot_kinase_dom"/>
</dbReference>
<proteinExistence type="predicted"/>
<evidence type="ECO:0000259" key="5">
    <source>
        <dbReference type="PROSITE" id="PS50011"/>
    </source>
</evidence>
<evidence type="ECO:0000256" key="3">
    <source>
        <dbReference type="PROSITE-ProRule" id="PRU00221"/>
    </source>
</evidence>
<feature type="domain" description="Protein kinase" evidence="5">
    <location>
        <begin position="9"/>
        <end position="249"/>
    </location>
</feature>
<feature type="repeat" description="WD" evidence="3">
    <location>
        <begin position="554"/>
        <end position="595"/>
    </location>
</feature>
<dbReference type="GO" id="GO:0030621">
    <property type="term" value="F:U4 snRNA binding"/>
    <property type="evidence" value="ECO:0007669"/>
    <property type="project" value="TreeGrafter"/>
</dbReference>
<gene>
    <name evidence="6" type="ORF">PPRIM_AZ9-3.1.T0170402</name>
</gene>
<comment type="caution">
    <text evidence="6">The sequence shown here is derived from an EMBL/GenBank/DDBJ whole genome shotgun (WGS) entry which is preliminary data.</text>
</comment>
<feature type="repeat" description="WD" evidence="3">
    <location>
        <begin position="302"/>
        <end position="343"/>
    </location>
</feature>
<sequence>MITIEQNQVKKGKKIGDGSFGQVFIGEIEEGKQKGIYALKEQFKISDHEKMILKALKDKQFQHLIKVIAFEEQEERIFTLMELGEINNFSNLLDKRTICLQMAKGVSELHKLGFFHRDLKPNNFVIGLDNKIKLIDFGTTKTIQYTSHTQNEGTLSYMAPEVSITDDYDSSVDIWSLGIIFYELLTNSTFFEKGKSEYEVYNERVQISQKQINLQIDAQKSLEQWQKALFKKMIVQKLENDNLLNHSIKRIHIDEVINEFEQSKNFQQTQQKVYQQKNDLDNETQSLNSKWTDLRINQLHQLEIHSQWISSLCFSPDGTTLASGSGDNIINLWDVKTAKVKSKLEGHRDWVTSLCFSPDGTTLASGSGDNTIRLWDVKTEKLNQELSGHRYDVNSVCFSPDGSTLASGSDDKSISLWDVKTGKEKYKIQGHSDGVLSVCFSPDGTTLASSSYDKSIRLWDIQTGQQKGKLDGHEGIVYSVRFSPDGSTLASGSEDESIRLWDVQKQQEIQKLIGQNGIIFCLCFSSDGRILVSGGENKTINFWDIKKKQLKQKIDAHQGIVYALSFSFDNEKLATGSDDKSINIYNVEKGVKNSYTNLHIQDKTQKSFSSEFLKLASCSDDKIIDLEDIKKNKKESKFCGFPKDINSICLCSDCMRNLISRNYKKIKKKYKLNALTKKINPICLCGDCITNLISRNYKKIKKYKLNALTKKINSICLCGDYTTQSTGNNIQLYYLQDFTTGKNHIQLTLLMVSNLYTSLLFFYLKNFISIIINQTISQLTRI</sequence>
<dbReference type="GO" id="GO:0005524">
    <property type="term" value="F:ATP binding"/>
    <property type="evidence" value="ECO:0007669"/>
    <property type="project" value="UniProtKB-UniRule"/>
</dbReference>
<dbReference type="GO" id="GO:0004672">
    <property type="term" value="F:protein kinase activity"/>
    <property type="evidence" value="ECO:0007669"/>
    <property type="project" value="InterPro"/>
</dbReference>
<accession>A0A8S1K980</accession>
<dbReference type="InterPro" id="IPR001680">
    <property type="entry name" value="WD40_rpt"/>
</dbReference>
<evidence type="ECO:0000256" key="2">
    <source>
        <dbReference type="ARBA" id="ARBA00022840"/>
    </source>
</evidence>
<dbReference type="SMART" id="SM00220">
    <property type="entry name" value="S_TKc"/>
    <property type="match status" value="1"/>
</dbReference>
<feature type="repeat" description="WD" evidence="3">
    <location>
        <begin position="512"/>
        <end position="553"/>
    </location>
</feature>
<protein>
    <recommendedName>
        <fullName evidence="5">Protein kinase domain-containing protein</fullName>
    </recommendedName>
</protein>
<dbReference type="PROSITE" id="PS50082">
    <property type="entry name" value="WD_REPEATS_2"/>
    <property type="match status" value="7"/>
</dbReference>
<dbReference type="Pfam" id="PF00400">
    <property type="entry name" value="WD40"/>
    <property type="match status" value="7"/>
</dbReference>
<evidence type="ECO:0000256" key="4">
    <source>
        <dbReference type="PROSITE-ProRule" id="PRU10141"/>
    </source>
</evidence>
<dbReference type="InterPro" id="IPR019775">
    <property type="entry name" value="WD40_repeat_CS"/>
</dbReference>
<reference evidence="6" key="1">
    <citation type="submission" date="2021-01" db="EMBL/GenBank/DDBJ databases">
        <authorList>
            <consortium name="Genoscope - CEA"/>
            <person name="William W."/>
        </authorList>
    </citation>
    <scope>NUCLEOTIDE SEQUENCE</scope>
</reference>
<dbReference type="EMBL" id="CAJJDM010000012">
    <property type="protein sequence ID" value="CAD8051123.1"/>
    <property type="molecule type" value="Genomic_DNA"/>
</dbReference>
<dbReference type="InterPro" id="IPR008271">
    <property type="entry name" value="Ser/Thr_kinase_AS"/>
</dbReference>
<dbReference type="PANTHER" id="PTHR19846">
    <property type="entry name" value="WD40 REPEAT PROTEIN"/>
    <property type="match status" value="1"/>
</dbReference>
<keyword evidence="7" id="KW-1185">Reference proteome</keyword>
<feature type="repeat" description="WD" evidence="3">
    <location>
        <begin position="344"/>
        <end position="385"/>
    </location>
</feature>
<dbReference type="PROSITE" id="PS50294">
    <property type="entry name" value="WD_REPEATS_REGION"/>
    <property type="match status" value="7"/>
</dbReference>
<dbReference type="PROSITE" id="PS50011">
    <property type="entry name" value="PROTEIN_KINASE_DOM"/>
    <property type="match status" value="1"/>
</dbReference>
<feature type="repeat" description="WD" evidence="3">
    <location>
        <begin position="428"/>
        <end position="469"/>
    </location>
</feature>
<evidence type="ECO:0000256" key="1">
    <source>
        <dbReference type="ARBA" id="ARBA00022741"/>
    </source>
</evidence>
<evidence type="ECO:0000313" key="7">
    <source>
        <dbReference type="Proteomes" id="UP000688137"/>
    </source>
</evidence>
<dbReference type="PROSITE" id="PS00107">
    <property type="entry name" value="PROTEIN_KINASE_ATP"/>
    <property type="match status" value="1"/>
</dbReference>
<evidence type="ECO:0000313" key="6">
    <source>
        <dbReference type="EMBL" id="CAD8051123.1"/>
    </source>
</evidence>
<dbReference type="GO" id="GO:0000398">
    <property type="term" value="P:mRNA splicing, via spliceosome"/>
    <property type="evidence" value="ECO:0007669"/>
    <property type="project" value="TreeGrafter"/>
</dbReference>
<dbReference type="SMART" id="SM00320">
    <property type="entry name" value="WD40"/>
    <property type="match status" value="7"/>
</dbReference>
<keyword evidence="3" id="KW-0853">WD repeat</keyword>
<keyword evidence="2 4" id="KW-0067">ATP-binding</keyword>
<dbReference type="PANTHER" id="PTHR19846:SF0">
    <property type="entry name" value="PRE-MRNA PROCESSING FACTOR 4"/>
    <property type="match status" value="1"/>
</dbReference>
<organism evidence="6 7">
    <name type="scientific">Paramecium primaurelia</name>
    <dbReference type="NCBI Taxonomy" id="5886"/>
    <lineage>
        <taxon>Eukaryota</taxon>
        <taxon>Sar</taxon>
        <taxon>Alveolata</taxon>
        <taxon>Ciliophora</taxon>
        <taxon>Intramacronucleata</taxon>
        <taxon>Oligohymenophorea</taxon>
        <taxon>Peniculida</taxon>
        <taxon>Parameciidae</taxon>
        <taxon>Paramecium</taxon>
    </lineage>
</organism>
<feature type="repeat" description="WD" evidence="3">
    <location>
        <begin position="470"/>
        <end position="511"/>
    </location>
</feature>
<keyword evidence="1 4" id="KW-0547">Nucleotide-binding</keyword>
<dbReference type="GO" id="GO:0046540">
    <property type="term" value="C:U4/U6 x U5 tri-snRNP complex"/>
    <property type="evidence" value="ECO:0007669"/>
    <property type="project" value="TreeGrafter"/>
</dbReference>
<dbReference type="Proteomes" id="UP000688137">
    <property type="component" value="Unassembled WGS sequence"/>
</dbReference>
<dbReference type="GO" id="GO:0017070">
    <property type="term" value="F:U6 snRNA binding"/>
    <property type="evidence" value="ECO:0007669"/>
    <property type="project" value="TreeGrafter"/>
</dbReference>
<feature type="binding site" evidence="4">
    <location>
        <position position="40"/>
    </location>
    <ligand>
        <name>ATP</name>
        <dbReference type="ChEBI" id="CHEBI:30616"/>
    </ligand>
</feature>
<dbReference type="PROSITE" id="PS00108">
    <property type="entry name" value="PROTEIN_KINASE_ST"/>
    <property type="match status" value="1"/>
</dbReference>
<dbReference type="Pfam" id="PF00069">
    <property type="entry name" value="Pkinase"/>
    <property type="match status" value="1"/>
</dbReference>
<dbReference type="CDD" id="cd00180">
    <property type="entry name" value="PKc"/>
    <property type="match status" value="1"/>
</dbReference>
<dbReference type="OMA" id="SESETMW"/>
<dbReference type="PROSITE" id="PS00678">
    <property type="entry name" value="WD_REPEATS_1"/>
    <property type="match status" value="6"/>
</dbReference>
<dbReference type="InterPro" id="IPR017441">
    <property type="entry name" value="Protein_kinase_ATP_BS"/>
</dbReference>